<name>A0A7R9GW93_TIMCR</name>
<proteinExistence type="predicted"/>
<protein>
    <submittedName>
        <fullName evidence="2">Uncharacterized protein</fullName>
    </submittedName>
</protein>
<dbReference type="EMBL" id="OC317953">
    <property type="protein sequence ID" value="CAD7399896.1"/>
    <property type="molecule type" value="Genomic_DNA"/>
</dbReference>
<organism evidence="2">
    <name type="scientific">Timema cristinae</name>
    <name type="common">Walking stick</name>
    <dbReference type="NCBI Taxonomy" id="61476"/>
    <lineage>
        <taxon>Eukaryota</taxon>
        <taxon>Metazoa</taxon>
        <taxon>Ecdysozoa</taxon>
        <taxon>Arthropoda</taxon>
        <taxon>Hexapoda</taxon>
        <taxon>Insecta</taxon>
        <taxon>Pterygota</taxon>
        <taxon>Neoptera</taxon>
        <taxon>Polyneoptera</taxon>
        <taxon>Phasmatodea</taxon>
        <taxon>Timematodea</taxon>
        <taxon>Timematoidea</taxon>
        <taxon>Timematidae</taxon>
        <taxon>Timema</taxon>
    </lineage>
</organism>
<feature type="compositionally biased region" description="Polar residues" evidence="1">
    <location>
        <begin position="21"/>
        <end position="39"/>
    </location>
</feature>
<dbReference type="AlphaFoldDB" id="A0A7R9GW93"/>
<feature type="region of interest" description="Disordered" evidence="1">
    <location>
        <begin position="355"/>
        <end position="387"/>
    </location>
</feature>
<sequence>MEDSEIENILQDSGSEYVPSDPSSGTEVSENDNENQPTYSKMMDSPEKKQRGKKYNRNPDNWKKNLINSGQEYINTSVKIHNPSFNSLIQSMKQRQQRKNTVLEKQVEDADDPSILIHLADGDKDSENIQTESLTRRKRRRILDSDDDDDGVGKSGVTLGQKTSSDLSVQSPLVVSKPTTEIIELSDEDIFVEDMFDEDTKYDTDFEEGMDLTKVKSQPNINETSQSIDYIPLGQVIKEERFPDCQDSDNESNKSISLLLLNHDEDSLLGQHMKSQINGPVIVKPINIKEELGLFDNTLDESDFSKIVSIENELVDQHSSRGASHESLSLNPSVSIDSQLDDPDFEVELEELLQDSSEESVTKITVKRSNKESIKMPTRVLRKRTKR</sequence>
<evidence type="ECO:0000313" key="2">
    <source>
        <dbReference type="EMBL" id="CAD7399896.1"/>
    </source>
</evidence>
<evidence type="ECO:0000256" key="1">
    <source>
        <dbReference type="SAM" id="MobiDB-lite"/>
    </source>
</evidence>
<accession>A0A7R9GW93</accession>
<reference evidence="2" key="1">
    <citation type="submission" date="2020-11" db="EMBL/GenBank/DDBJ databases">
        <authorList>
            <person name="Tran Van P."/>
        </authorList>
    </citation>
    <scope>NUCLEOTIDE SEQUENCE</scope>
</reference>
<gene>
    <name evidence="2" type="ORF">TCEB3V08_LOCUS5252</name>
</gene>
<feature type="region of interest" description="Disordered" evidence="1">
    <location>
        <begin position="120"/>
        <end position="164"/>
    </location>
</feature>
<feature type="region of interest" description="Disordered" evidence="1">
    <location>
        <begin position="1"/>
        <end position="63"/>
    </location>
</feature>